<dbReference type="Proteomes" id="UP000054771">
    <property type="component" value="Unassembled WGS sequence"/>
</dbReference>
<feature type="compositionally biased region" description="Polar residues" evidence="4">
    <location>
        <begin position="48"/>
        <end position="67"/>
    </location>
</feature>
<dbReference type="PANTHER" id="PTHR41237">
    <property type="entry name" value="37S RIBOSOMAL PROTEIN MRP21, MITOCHONDRIAL"/>
    <property type="match status" value="1"/>
</dbReference>
<dbReference type="Pfam" id="PF01165">
    <property type="entry name" value="Ribosomal_S21"/>
    <property type="match status" value="1"/>
</dbReference>
<dbReference type="GO" id="GO:0070124">
    <property type="term" value="P:mitochondrial translational initiation"/>
    <property type="evidence" value="ECO:0007669"/>
    <property type="project" value="TreeGrafter"/>
</dbReference>
<protein>
    <recommendedName>
        <fullName evidence="7">Ribosomal protein S21</fullName>
    </recommendedName>
</protein>
<dbReference type="InterPro" id="IPR001911">
    <property type="entry name" value="Ribosomal_bS21"/>
</dbReference>
<dbReference type="PANTHER" id="PTHR41237:SF1">
    <property type="entry name" value="SMALL RIBOSOMAL SUBUNIT PROTEIN BS21M"/>
    <property type="match status" value="1"/>
</dbReference>
<dbReference type="OMA" id="QKFHIRR"/>
<evidence type="ECO:0000256" key="2">
    <source>
        <dbReference type="ARBA" id="ARBA00022980"/>
    </source>
</evidence>
<gene>
    <name evidence="5" type="ORF">ASPCAL00736</name>
</gene>
<evidence type="ECO:0000313" key="6">
    <source>
        <dbReference type="Proteomes" id="UP000054771"/>
    </source>
</evidence>
<comment type="similarity">
    <text evidence="1">Belongs to the bacterial ribosomal protein bS21 family.</text>
</comment>
<dbReference type="GO" id="GO:0003735">
    <property type="term" value="F:structural constituent of ribosome"/>
    <property type="evidence" value="ECO:0007669"/>
    <property type="project" value="InterPro"/>
</dbReference>
<feature type="region of interest" description="Disordered" evidence="4">
    <location>
        <begin position="40"/>
        <end position="123"/>
    </location>
</feature>
<name>A0A0U5FT23_ASPCI</name>
<evidence type="ECO:0000256" key="4">
    <source>
        <dbReference type="SAM" id="MobiDB-lite"/>
    </source>
</evidence>
<feature type="compositionally biased region" description="Low complexity" evidence="4">
    <location>
        <begin position="68"/>
        <end position="83"/>
    </location>
</feature>
<evidence type="ECO:0000313" key="5">
    <source>
        <dbReference type="EMBL" id="CEL01144.1"/>
    </source>
</evidence>
<organism evidence="5 6">
    <name type="scientific">Aspergillus calidoustus</name>
    <dbReference type="NCBI Taxonomy" id="454130"/>
    <lineage>
        <taxon>Eukaryota</taxon>
        <taxon>Fungi</taxon>
        <taxon>Dikarya</taxon>
        <taxon>Ascomycota</taxon>
        <taxon>Pezizomycotina</taxon>
        <taxon>Eurotiomycetes</taxon>
        <taxon>Eurotiomycetidae</taxon>
        <taxon>Eurotiales</taxon>
        <taxon>Aspergillaceae</taxon>
        <taxon>Aspergillus</taxon>
        <taxon>Aspergillus subgen. Nidulantes</taxon>
    </lineage>
</organism>
<dbReference type="STRING" id="454130.A0A0U5FT23"/>
<dbReference type="OrthoDB" id="2501249at2759"/>
<reference evidence="6" key="1">
    <citation type="journal article" date="2016" name="Genome Announc.">
        <title>Draft genome sequences of fungus Aspergillus calidoustus.</title>
        <authorList>
            <person name="Horn F."/>
            <person name="Linde J."/>
            <person name="Mattern D.J."/>
            <person name="Walther G."/>
            <person name="Guthke R."/>
            <person name="Scherlach K."/>
            <person name="Martin K."/>
            <person name="Brakhage A.A."/>
            <person name="Petzke L."/>
            <person name="Valiante V."/>
        </authorList>
    </citation>
    <scope>NUCLEOTIDE SEQUENCE [LARGE SCALE GENOMIC DNA]</scope>
    <source>
        <strain evidence="6">SF006504</strain>
    </source>
</reference>
<accession>A0A0U5FT23</accession>
<keyword evidence="3" id="KW-0687">Ribonucleoprotein</keyword>
<dbReference type="EMBL" id="CDMC01000001">
    <property type="protein sequence ID" value="CEL01144.1"/>
    <property type="molecule type" value="Genomic_DNA"/>
</dbReference>
<sequence>MEMRSLTRCLRLRPTTTSSLFYTRQFQAGLLSNQFLRFNSNSSSSPSDTRAPSEPSTSSETAAPSEQSPSKSSPFNFPKKSTSAPKEGTDTESSIEGILQEINFNKPTPSTPATNNPSKGDTGADAFASAGAKDLVNPVLKVNLQLGPTLGRSVHIEPGRIRLPDAIRILNSRLSQNNVRGDSFTQKHHVRKGLLKKNLRMRRWRKLFKYSFTHTLAKVERMRKQGW</sequence>
<keyword evidence="6" id="KW-1185">Reference proteome</keyword>
<evidence type="ECO:0000256" key="3">
    <source>
        <dbReference type="ARBA" id="ARBA00023274"/>
    </source>
</evidence>
<dbReference type="GO" id="GO:0005763">
    <property type="term" value="C:mitochondrial small ribosomal subunit"/>
    <property type="evidence" value="ECO:0007669"/>
    <property type="project" value="TreeGrafter"/>
</dbReference>
<evidence type="ECO:0000256" key="1">
    <source>
        <dbReference type="ARBA" id="ARBA00006640"/>
    </source>
</evidence>
<dbReference type="InterPro" id="IPR052837">
    <property type="entry name" value="Mitoribosomal_bS21"/>
</dbReference>
<dbReference type="AlphaFoldDB" id="A0A0U5FT23"/>
<keyword evidence="2" id="KW-0689">Ribosomal protein</keyword>
<feature type="compositionally biased region" description="Low complexity" evidence="4">
    <location>
        <begin position="105"/>
        <end position="119"/>
    </location>
</feature>
<proteinExistence type="inferred from homology"/>
<evidence type="ECO:0008006" key="7">
    <source>
        <dbReference type="Google" id="ProtNLM"/>
    </source>
</evidence>